<accession>A0ABQ1M207</accession>
<proteinExistence type="predicted"/>
<keyword evidence="2" id="KW-1185">Reference proteome</keyword>
<evidence type="ECO:0008006" key="3">
    <source>
        <dbReference type="Google" id="ProtNLM"/>
    </source>
</evidence>
<evidence type="ECO:0000313" key="2">
    <source>
        <dbReference type="Proteomes" id="UP000597338"/>
    </source>
</evidence>
<evidence type="ECO:0000313" key="1">
    <source>
        <dbReference type="EMBL" id="GGC33515.1"/>
    </source>
</evidence>
<sequence length="421" mass="48303">MQLSAPEKAPELLGYLQQQQEKGMEWVVYDFESGIGSRYDFTCFKRQRDAHAFANAGFANPLFLDVDTIGNAKRKLEEIISHNQKEDTMNLNNLEDLKRYLTELKFDPTHITELEEKMTKEIPAFDIADQYIGEYRGKAGAIDLNIPVRQSNQSGNYYISKFDLTLTKANPLPEGHRYFVVSKDPESGKKLHRDFTSPAQAIEYLNGKTGERELVAGTGPRPNESTVLVRKDDDKLIYSAKDFRETYHGKPLTQAFYINEGQGFSLPEALNLIQGRSVYKDNLLTANGEPYKAYVAIDRENPLSTGTGYRYQQFRDPEYGFDIEKTLMQYDVKGLDNQESKNRLIGLLKGGNRVPVVMEKNGKRYDVTIESSPRYKNINILNTKGEPLKREFFDRNSTQELKNPVPLRKEWDMSQKQGMRL</sequence>
<comment type="caution">
    <text evidence="1">The sequence shown here is derived from an EMBL/GenBank/DDBJ whole genome shotgun (WGS) entry which is preliminary data.</text>
</comment>
<dbReference type="EMBL" id="BMIK01000009">
    <property type="protein sequence ID" value="GGC33515.1"/>
    <property type="molecule type" value="Genomic_DNA"/>
</dbReference>
<gene>
    <name evidence="1" type="ORF">GCM10011386_27030</name>
</gene>
<dbReference type="Proteomes" id="UP000597338">
    <property type="component" value="Unassembled WGS sequence"/>
</dbReference>
<organism evidence="1 2">
    <name type="scientific">Parapedobacter defluvii</name>
    <dbReference type="NCBI Taxonomy" id="2045106"/>
    <lineage>
        <taxon>Bacteria</taxon>
        <taxon>Pseudomonadati</taxon>
        <taxon>Bacteroidota</taxon>
        <taxon>Sphingobacteriia</taxon>
        <taxon>Sphingobacteriales</taxon>
        <taxon>Sphingobacteriaceae</taxon>
        <taxon>Parapedobacter</taxon>
    </lineage>
</organism>
<name>A0ABQ1M207_9SPHI</name>
<protein>
    <recommendedName>
        <fullName evidence="3">DUF3945 domain-containing protein</fullName>
    </recommendedName>
</protein>
<reference evidence="2" key="1">
    <citation type="journal article" date="2019" name="Int. J. Syst. Evol. Microbiol.">
        <title>The Global Catalogue of Microorganisms (GCM) 10K type strain sequencing project: providing services to taxonomists for standard genome sequencing and annotation.</title>
        <authorList>
            <consortium name="The Broad Institute Genomics Platform"/>
            <consortium name="The Broad Institute Genome Sequencing Center for Infectious Disease"/>
            <person name="Wu L."/>
            <person name="Ma J."/>
        </authorList>
    </citation>
    <scope>NUCLEOTIDE SEQUENCE [LARGE SCALE GENOMIC DNA]</scope>
    <source>
        <strain evidence="2">CGMCC 1.15342</strain>
    </source>
</reference>
<dbReference type="RefSeq" id="WP_188751568.1">
    <property type="nucleotide sequence ID" value="NZ_BMIK01000009.1"/>
</dbReference>